<organism evidence="2 3">
    <name type="scientific">Pseudoduganella ginsengisoli</name>
    <dbReference type="NCBI Taxonomy" id="1462440"/>
    <lineage>
        <taxon>Bacteria</taxon>
        <taxon>Pseudomonadati</taxon>
        <taxon>Pseudomonadota</taxon>
        <taxon>Betaproteobacteria</taxon>
        <taxon>Burkholderiales</taxon>
        <taxon>Oxalobacteraceae</taxon>
        <taxon>Telluria group</taxon>
        <taxon>Pseudoduganella</taxon>
    </lineage>
</organism>
<name>A0A6L6Q8D3_9BURK</name>
<keyword evidence="3" id="KW-1185">Reference proteome</keyword>
<keyword evidence="1" id="KW-0472">Membrane</keyword>
<dbReference type="AlphaFoldDB" id="A0A6L6Q8D3"/>
<keyword evidence="1" id="KW-1133">Transmembrane helix</keyword>
<keyword evidence="1" id="KW-0812">Transmembrane</keyword>
<dbReference type="Proteomes" id="UP000484015">
    <property type="component" value="Unassembled WGS sequence"/>
</dbReference>
<evidence type="ECO:0000313" key="3">
    <source>
        <dbReference type="Proteomes" id="UP000484015"/>
    </source>
</evidence>
<proteinExistence type="predicted"/>
<reference evidence="2 3" key="1">
    <citation type="submission" date="2019-11" db="EMBL/GenBank/DDBJ databases">
        <title>Type strains purchased from KCTC, JCM and DSMZ.</title>
        <authorList>
            <person name="Lu H."/>
        </authorList>
    </citation>
    <scope>NUCLEOTIDE SEQUENCE [LARGE SCALE GENOMIC DNA]</scope>
    <source>
        <strain evidence="2 3">KCTC 42409</strain>
    </source>
</reference>
<dbReference type="EMBL" id="WNLA01000032">
    <property type="protein sequence ID" value="MTW05890.1"/>
    <property type="molecule type" value="Genomic_DNA"/>
</dbReference>
<sequence length="187" mass="19912">MKKIISERGFISIAILISLIFFGMASIALIWRSDIQRAESYIAEGSGLMQVRNALQKYAVANQQNFIQGKTVMYVNDQYAPTLGELTSLGYFTSTGVDMNPYGAGYITKLTKQANNSITGMAYINGSVKDSSGAVDQRRACGIAKALGDIGLCTNPVNSAMLGNLTTQIANPTGLPAVVAAQIYVAP</sequence>
<evidence type="ECO:0008006" key="4">
    <source>
        <dbReference type="Google" id="ProtNLM"/>
    </source>
</evidence>
<dbReference type="RefSeq" id="WP_155442232.1">
    <property type="nucleotide sequence ID" value="NZ_WNLA01000032.1"/>
</dbReference>
<feature type="transmembrane region" description="Helical" evidence="1">
    <location>
        <begin position="9"/>
        <end position="31"/>
    </location>
</feature>
<evidence type="ECO:0000256" key="1">
    <source>
        <dbReference type="SAM" id="Phobius"/>
    </source>
</evidence>
<evidence type="ECO:0000313" key="2">
    <source>
        <dbReference type="EMBL" id="MTW05890.1"/>
    </source>
</evidence>
<protein>
    <recommendedName>
        <fullName evidence="4">Type 4 secretion system PilS N-terminal domain-containing protein</fullName>
    </recommendedName>
</protein>
<comment type="caution">
    <text evidence="2">The sequence shown here is derived from an EMBL/GenBank/DDBJ whole genome shotgun (WGS) entry which is preliminary data.</text>
</comment>
<accession>A0A6L6Q8D3</accession>
<gene>
    <name evidence="2" type="ORF">GM668_27810</name>
</gene>